<dbReference type="NCBIfam" id="NF001236">
    <property type="entry name" value="PRK00203.1"/>
    <property type="match status" value="1"/>
</dbReference>
<protein>
    <recommendedName>
        <fullName evidence="4 10">Ribonuclease H</fullName>
        <shortName evidence="10">RNase H</shortName>
        <ecNumber evidence="4 10">3.1.26.4</ecNumber>
    </recommendedName>
</protein>
<dbReference type="Pfam" id="PF00075">
    <property type="entry name" value="RNase_H"/>
    <property type="match status" value="1"/>
</dbReference>
<evidence type="ECO:0000256" key="3">
    <source>
        <dbReference type="ARBA" id="ARBA00011245"/>
    </source>
</evidence>
<comment type="cofactor">
    <cofactor evidence="10">
        <name>Mg(2+)</name>
        <dbReference type="ChEBI" id="CHEBI:18420"/>
    </cofactor>
    <text evidence="10">Binds 1 Mg(2+) ion per subunit. May bind a second metal ion at a regulatory site, or after substrate binding.</text>
</comment>
<evidence type="ECO:0000256" key="9">
    <source>
        <dbReference type="ARBA" id="ARBA00022842"/>
    </source>
</evidence>
<keyword evidence="7 10" id="KW-0255">Endonuclease</keyword>
<keyword evidence="13" id="KW-1185">Reference proteome</keyword>
<feature type="binding site" evidence="10">
    <location>
        <position position="57"/>
    </location>
    <ligand>
        <name>Mg(2+)</name>
        <dbReference type="ChEBI" id="CHEBI:18420"/>
        <label>1</label>
    </ligand>
</feature>
<feature type="domain" description="RNase H type-1" evidence="11">
    <location>
        <begin position="8"/>
        <end position="154"/>
    </location>
</feature>
<comment type="caution">
    <text evidence="12">The sequence shown here is derived from an EMBL/GenBank/DDBJ whole genome shotgun (WGS) entry which is preliminary data.</text>
</comment>
<feature type="binding site" evidence="10">
    <location>
        <position position="17"/>
    </location>
    <ligand>
        <name>Mg(2+)</name>
        <dbReference type="ChEBI" id="CHEBI:18420"/>
        <label>2</label>
    </ligand>
</feature>
<evidence type="ECO:0000256" key="5">
    <source>
        <dbReference type="ARBA" id="ARBA00022722"/>
    </source>
</evidence>
<evidence type="ECO:0000256" key="2">
    <source>
        <dbReference type="ARBA" id="ARBA00005300"/>
    </source>
</evidence>
<keyword evidence="10" id="KW-0963">Cytoplasm</keyword>
<feature type="binding site" evidence="10">
    <location>
        <position position="17"/>
    </location>
    <ligand>
        <name>Mg(2+)</name>
        <dbReference type="ChEBI" id="CHEBI:18420"/>
        <label>1</label>
    </ligand>
</feature>
<feature type="binding site" evidence="10">
    <location>
        <position position="79"/>
    </location>
    <ligand>
        <name>Mg(2+)</name>
        <dbReference type="ChEBI" id="CHEBI:18420"/>
        <label>1</label>
    </ligand>
</feature>
<dbReference type="CDD" id="cd09278">
    <property type="entry name" value="RNase_HI_prokaryote_like"/>
    <property type="match status" value="1"/>
</dbReference>
<dbReference type="InterPro" id="IPR012337">
    <property type="entry name" value="RNaseH-like_sf"/>
</dbReference>
<feature type="binding site" evidence="10">
    <location>
        <position position="146"/>
    </location>
    <ligand>
        <name>Mg(2+)</name>
        <dbReference type="ChEBI" id="CHEBI:18420"/>
        <label>2</label>
    </ligand>
</feature>
<dbReference type="Gene3D" id="3.30.420.10">
    <property type="entry name" value="Ribonuclease H-like superfamily/Ribonuclease H"/>
    <property type="match status" value="1"/>
</dbReference>
<evidence type="ECO:0000256" key="4">
    <source>
        <dbReference type="ARBA" id="ARBA00012180"/>
    </source>
</evidence>
<dbReference type="InterPro" id="IPR022892">
    <property type="entry name" value="RNaseHI"/>
</dbReference>
<evidence type="ECO:0000313" key="12">
    <source>
        <dbReference type="EMBL" id="MDG3003306.1"/>
    </source>
</evidence>
<evidence type="ECO:0000259" key="11">
    <source>
        <dbReference type="PROSITE" id="PS50879"/>
    </source>
</evidence>
<dbReference type="Proteomes" id="UP001216907">
    <property type="component" value="Unassembled WGS sequence"/>
</dbReference>
<proteinExistence type="inferred from homology"/>
<comment type="catalytic activity">
    <reaction evidence="1 10">
        <text>Endonucleolytic cleavage to 5'-phosphomonoester.</text>
        <dbReference type="EC" id="3.1.26.4"/>
    </reaction>
</comment>
<organism evidence="12 13">
    <name type="scientific">Paludisphaera mucosa</name>
    <dbReference type="NCBI Taxonomy" id="3030827"/>
    <lineage>
        <taxon>Bacteria</taxon>
        <taxon>Pseudomonadati</taxon>
        <taxon>Planctomycetota</taxon>
        <taxon>Planctomycetia</taxon>
        <taxon>Isosphaerales</taxon>
        <taxon>Isosphaeraceae</taxon>
        <taxon>Paludisphaera</taxon>
    </lineage>
</organism>
<accession>A0ABT6F6U9</accession>
<gene>
    <name evidence="10 12" type="primary">rnhA</name>
    <name evidence="12" type="ORF">PZE19_05975</name>
</gene>
<comment type="subcellular location">
    <subcellularLocation>
        <location evidence="10">Cytoplasm</location>
    </subcellularLocation>
</comment>
<keyword evidence="5 10" id="KW-0540">Nuclease</keyword>
<evidence type="ECO:0000313" key="13">
    <source>
        <dbReference type="Proteomes" id="UP001216907"/>
    </source>
</evidence>
<evidence type="ECO:0000256" key="7">
    <source>
        <dbReference type="ARBA" id="ARBA00022759"/>
    </source>
</evidence>
<dbReference type="EC" id="3.1.26.4" evidence="4 10"/>
<name>A0ABT6F6U9_9BACT</name>
<keyword evidence="9 10" id="KW-0460">Magnesium</keyword>
<comment type="subunit">
    <text evidence="3 10">Monomer.</text>
</comment>
<evidence type="ECO:0000256" key="8">
    <source>
        <dbReference type="ARBA" id="ARBA00022801"/>
    </source>
</evidence>
<dbReference type="InterPro" id="IPR050092">
    <property type="entry name" value="RNase_H"/>
</dbReference>
<dbReference type="SUPFAM" id="SSF53098">
    <property type="entry name" value="Ribonuclease H-like"/>
    <property type="match status" value="1"/>
</dbReference>
<evidence type="ECO:0000256" key="10">
    <source>
        <dbReference type="HAMAP-Rule" id="MF_00042"/>
    </source>
</evidence>
<dbReference type="PANTHER" id="PTHR10642">
    <property type="entry name" value="RIBONUCLEASE H1"/>
    <property type="match status" value="1"/>
</dbReference>
<dbReference type="InterPro" id="IPR036397">
    <property type="entry name" value="RNaseH_sf"/>
</dbReference>
<comment type="function">
    <text evidence="10">Endonuclease that specifically degrades the RNA of RNA-DNA hybrids.</text>
</comment>
<evidence type="ECO:0000256" key="1">
    <source>
        <dbReference type="ARBA" id="ARBA00000077"/>
    </source>
</evidence>
<comment type="similarity">
    <text evidence="2 10">Belongs to the RNase H family.</text>
</comment>
<evidence type="ECO:0000256" key="6">
    <source>
        <dbReference type="ARBA" id="ARBA00022723"/>
    </source>
</evidence>
<dbReference type="EMBL" id="JARRAG010000001">
    <property type="protein sequence ID" value="MDG3003306.1"/>
    <property type="molecule type" value="Genomic_DNA"/>
</dbReference>
<dbReference type="RefSeq" id="WP_277859659.1">
    <property type="nucleotide sequence ID" value="NZ_JARRAG010000001.1"/>
</dbReference>
<keyword evidence="6 10" id="KW-0479">Metal-binding</keyword>
<dbReference type="PANTHER" id="PTHR10642:SF26">
    <property type="entry name" value="RIBONUCLEASE H1"/>
    <property type="match status" value="1"/>
</dbReference>
<dbReference type="PROSITE" id="PS50879">
    <property type="entry name" value="RNASE_H_1"/>
    <property type="match status" value="1"/>
</dbReference>
<sequence>MEPDASAPADLVKLFTDGACSGNPGPGGWAYILQHPASGQERQESGAEWQTTNNRMELMGPIEGLASLKRRCQVELVTDSQYVAKGIQEWMPNWKRRGWQRKDGNVLKPVMNVDLWQRLDELLAAHKVRVMHVLGHRGHPENEACDRLAVEAYKELKRNGRSA</sequence>
<reference evidence="12 13" key="1">
    <citation type="submission" date="2023-03" db="EMBL/GenBank/DDBJ databases">
        <title>Paludisphaera mucosa sp. nov. a novel planctomycete from northern fen.</title>
        <authorList>
            <person name="Ivanova A."/>
        </authorList>
    </citation>
    <scope>NUCLEOTIDE SEQUENCE [LARGE SCALE GENOMIC DNA]</scope>
    <source>
        <strain evidence="12 13">Pla2</strain>
    </source>
</reference>
<dbReference type="GO" id="GO:0004523">
    <property type="term" value="F:RNA-DNA hybrid ribonuclease activity"/>
    <property type="evidence" value="ECO:0007669"/>
    <property type="project" value="UniProtKB-EC"/>
</dbReference>
<dbReference type="InterPro" id="IPR002156">
    <property type="entry name" value="RNaseH_domain"/>
</dbReference>
<keyword evidence="8 10" id="KW-0378">Hydrolase</keyword>
<dbReference type="HAMAP" id="MF_00042">
    <property type="entry name" value="RNase_H"/>
    <property type="match status" value="1"/>
</dbReference>